<dbReference type="OrthoDB" id="9793451at2"/>
<dbReference type="GO" id="GO:0043565">
    <property type="term" value="F:sequence-specific DNA binding"/>
    <property type="evidence" value="ECO:0007669"/>
    <property type="project" value="InterPro"/>
</dbReference>
<evidence type="ECO:0000259" key="4">
    <source>
        <dbReference type="PROSITE" id="PS01124"/>
    </source>
</evidence>
<evidence type="ECO:0000313" key="5">
    <source>
        <dbReference type="EMBL" id="AKP53487.1"/>
    </source>
</evidence>
<name>A0A0H4PYI8_9BACT</name>
<dbReference type="Proteomes" id="UP000036520">
    <property type="component" value="Chromosome"/>
</dbReference>
<dbReference type="Gene3D" id="1.10.10.60">
    <property type="entry name" value="Homeodomain-like"/>
    <property type="match status" value="1"/>
</dbReference>
<dbReference type="InterPro" id="IPR003313">
    <property type="entry name" value="AraC-bd"/>
</dbReference>
<dbReference type="SUPFAM" id="SSF51215">
    <property type="entry name" value="Regulatory protein AraC"/>
    <property type="match status" value="1"/>
</dbReference>
<dbReference type="PANTHER" id="PTHR43280:SF32">
    <property type="entry name" value="TRANSCRIPTIONAL REGULATORY PROTEIN"/>
    <property type="match status" value="1"/>
</dbReference>
<reference evidence="5 6" key="1">
    <citation type="submission" date="2015-07" db="EMBL/GenBank/DDBJ databases">
        <authorList>
            <person name="Kim K.M."/>
        </authorList>
    </citation>
    <scope>NUCLEOTIDE SEQUENCE [LARGE SCALE GENOMIC DNA]</scope>
    <source>
        <strain evidence="5 6">KCTC 12363</strain>
    </source>
</reference>
<dbReference type="SUPFAM" id="SSF46689">
    <property type="entry name" value="Homeodomain-like"/>
    <property type="match status" value="1"/>
</dbReference>
<dbReference type="Pfam" id="PF12833">
    <property type="entry name" value="HTH_18"/>
    <property type="match status" value="1"/>
</dbReference>
<feature type="domain" description="HTH araC/xylS-type" evidence="4">
    <location>
        <begin position="188"/>
        <end position="286"/>
    </location>
</feature>
<protein>
    <submittedName>
        <fullName evidence="5">AraC family transcriptional regulator</fullName>
    </submittedName>
</protein>
<dbReference type="Gene3D" id="2.60.120.10">
    <property type="entry name" value="Jelly Rolls"/>
    <property type="match status" value="1"/>
</dbReference>
<dbReference type="EMBL" id="CP012040">
    <property type="protein sequence ID" value="AKP53487.1"/>
    <property type="molecule type" value="Genomic_DNA"/>
</dbReference>
<dbReference type="InterPro" id="IPR018060">
    <property type="entry name" value="HTH_AraC"/>
</dbReference>
<dbReference type="InterPro" id="IPR037923">
    <property type="entry name" value="HTH-like"/>
</dbReference>
<dbReference type="PRINTS" id="PR00032">
    <property type="entry name" value="HTHARAC"/>
</dbReference>
<dbReference type="PATRIC" id="fig|320787.5.peg.4532"/>
<dbReference type="InterPro" id="IPR009057">
    <property type="entry name" value="Homeodomain-like_sf"/>
</dbReference>
<evidence type="ECO:0000256" key="3">
    <source>
        <dbReference type="ARBA" id="ARBA00023163"/>
    </source>
</evidence>
<evidence type="ECO:0000313" key="6">
    <source>
        <dbReference type="Proteomes" id="UP000036520"/>
    </source>
</evidence>
<evidence type="ECO:0000256" key="1">
    <source>
        <dbReference type="ARBA" id="ARBA00023015"/>
    </source>
</evidence>
<dbReference type="STRING" id="320787.CA2015_4134"/>
<evidence type="ECO:0000256" key="2">
    <source>
        <dbReference type="ARBA" id="ARBA00023125"/>
    </source>
</evidence>
<keyword evidence="6" id="KW-1185">Reference proteome</keyword>
<dbReference type="PROSITE" id="PS01124">
    <property type="entry name" value="HTH_ARAC_FAMILY_2"/>
    <property type="match status" value="1"/>
</dbReference>
<dbReference type="Pfam" id="PF02311">
    <property type="entry name" value="AraC_binding"/>
    <property type="match status" value="1"/>
</dbReference>
<keyword evidence="1" id="KW-0805">Transcription regulation</keyword>
<accession>A0A0H4PYI8</accession>
<dbReference type="SMART" id="SM00342">
    <property type="entry name" value="HTH_ARAC"/>
    <property type="match status" value="1"/>
</dbReference>
<dbReference type="KEGG" id="camu:CA2015_4134"/>
<dbReference type="InterPro" id="IPR014710">
    <property type="entry name" value="RmlC-like_jellyroll"/>
</dbReference>
<keyword evidence="3" id="KW-0804">Transcription</keyword>
<dbReference type="AlphaFoldDB" id="A0A0H4PYI8"/>
<dbReference type="PANTHER" id="PTHR43280">
    <property type="entry name" value="ARAC-FAMILY TRANSCRIPTIONAL REGULATOR"/>
    <property type="match status" value="1"/>
</dbReference>
<gene>
    <name evidence="5" type="ORF">CA2015_4134</name>
</gene>
<organism evidence="5 6">
    <name type="scientific">Cyclobacterium amurskyense</name>
    <dbReference type="NCBI Taxonomy" id="320787"/>
    <lineage>
        <taxon>Bacteria</taxon>
        <taxon>Pseudomonadati</taxon>
        <taxon>Bacteroidota</taxon>
        <taxon>Cytophagia</taxon>
        <taxon>Cytophagales</taxon>
        <taxon>Cyclobacteriaceae</taxon>
        <taxon>Cyclobacterium</taxon>
    </lineage>
</organism>
<keyword evidence="2" id="KW-0238">DNA-binding</keyword>
<dbReference type="RefSeq" id="WP_048643588.1">
    <property type="nucleotide sequence ID" value="NZ_CP012040.1"/>
</dbReference>
<proteinExistence type="predicted"/>
<dbReference type="GO" id="GO:0003700">
    <property type="term" value="F:DNA-binding transcription factor activity"/>
    <property type="evidence" value="ECO:0007669"/>
    <property type="project" value="InterPro"/>
</dbReference>
<dbReference type="InterPro" id="IPR020449">
    <property type="entry name" value="Tscrpt_reg_AraC-type_HTH"/>
</dbReference>
<sequence>MKNIPNISFQSAEGATKIEFLKLSELFSRIQEDPNHDPKRPHRLDFFALLIVTEGTGTHQVDLKKYALRKGSVVKIAKNQVHAFQDDLNYQGYLVVFTEEFVLKYFSRSSIEFLSHLYNYHLSLPLVEKSSYNESFLFDSLAALKSENQYAQMDILAKLLELYLLRLDQQTQGSFKRIIKNEFHQIFTNFKNLVEKNYTETRNVKDYADWLHISPKHLNHVVREVTLNTAKTFIDQYVLLEIKRSILSTDNSLKDVAFSTGFEEVTNFTKFFKKHTGLSPKEFKTNI</sequence>